<feature type="short sequence motif" description="Histidine triad motif" evidence="2 3">
    <location>
        <begin position="109"/>
        <end position="113"/>
    </location>
</feature>
<dbReference type="AlphaFoldDB" id="A0A2I0SFS7"/>
<feature type="active site" description="Tele-AMP-histidine intermediate" evidence="1">
    <location>
        <position position="111"/>
    </location>
</feature>
<protein>
    <submittedName>
        <fullName evidence="5">Histidine triad nucleotide-binding protein</fullName>
    </submittedName>
</protein>
<dbReference type="PANTHER" id="PTHR23089">
    <property type="entry name" value="HISTIDINE TRIAD HIT PROTEIN"/>
    <property type="match status" value="1"/>
</dbReference>
<dbReference type="InterPro" id="IPR001310">
    <property type="entry name" value="Histidine_triad_HIT"/>
</dbReference>
<sequence length="125" mass="13226">MTQESRRGAGGEPQDDCLFCKIVAGHIPATLVRESDTTVAFRDINPQAPTHILVIPKVHHPDAASLAAAEPAIAADVLREAGEVAAEEKLESYRIVFNTGSGAGQTVFHAHAHLLGGRGMQWPPG</sequence>
<dbReference type="InterPro" id="IPR011146">
    <property type="entry name" value="HIT-like"/>
</dbReference>
<evidence type="ECO:0000313" key="5">
    <source>
        <dbReference type="EMBL" id="PKT68772.1"/>
    </source>
</evidence>
<comment type="caution">
    <text evidence="5">The sequence shown here is derived from an EMBL/GenBank/DDBJ whole genome shotgun (WGS) entry which is preliminary data.</text>
</comment>
<evidence type="ECO:0000256" key="3">
    <source>
        <dbReference type="PROSITE-ProRule" id="PRU00464"/>
    </source>
</evidence>
<dbReference type="Pfam" id="PF01230">
    <property type="entry name" value="HIT"/>
    <property type="match status" value="1"/>
</dbReference>
<gene>
    <name evidence="5" type="ORF">CW362_33115</name>
</gene>
<dbReference type="OrthoDB" id="9784774at2"/>
<dbReference type="CDD" id="cd01276">
    <property type="entry name" value="PKCI_related"/>
    <property type="match status" value="1"/>
</dbReference>
<reference evidence="5 6" key="1">
    <citation type="submission" date="2017-12" db="EMBL/GenBank/DDBJ databases">
        <title>Streptomyces populusis sp. nov., a novel endophytic actinobacterium isolated from stems of Populus adenopoda Maxim.</title>
        <authorList>
            <person name="Wang Z."/>
        </authorList>
    </citation>
    <scope>NUCLEOTIDE SEQUENCE [LARGE SCALE GENOMIC DNA]</scope>
    <source>
        <strain evidence="5 6">A249</strain>
    </source>
</reference>
<organism evidence="5 6">
    <name type="scientific">Streptomyces populi</name>
    <dbReference type="NCBI Taxonomy" id="2058924"/>
    <lineage>
        <taxon>Bacteria</taxon>
        <taxon>Bacillati</taxon>
        <taxon>Actinomycetota</taxon>
        <taxon>Actinomycetes</taxon>
        <taxon>Kitasatosporales</taxon>
        <taxon>Streptomycetaceae</taxon>
        <taxon>Streptomyces</taxon>
    </lineage>
</organism>
<dbReference type="RefSeq" id="WP_103553308.1">
    <property type="nucleotide sequence ID" value="NZ_JBHJSK010000011.1"/>
</dbReference>
<evidence type="ECO:0000313" key="6">
    <source>
        <dbReference type="Proteomes" id="UP000236178"/>
    </source>
</evidence>
<name>A0A2I0SFS7_9ACTN</name>
<dbReference type="Gene3D" id="3.30.428.10">
    <property type="entry name" value="HIT-like"/>
    <property type="match status" value="1"/>
</dbReference>
<dbReference type="SUPFAM" id="SSF54197">
    <property type="entry name" value="HIT-like"/>
    <property type="match status" value="1"/>
</dbReference>
<dbReference type="GO" id="GO:0003824">
    <property type="term" value="F:catalytic activity"/>
    <property type="evidence" value="ECO:0007669"/>
    <property type="project" value="InterPro"/>
</dbReference>
<dbReference type="EMBL" id="PJOS01000097">
    <property type="protein sequence ID" value="PKT68772.1"/>
    <property type="molecule type" value="Genomic_DNA"/>
</dbReference>
<feature type="domain" description="HIT" evidence="4">
    <location>
        <begin position="18"/>
        <end position="125"/>
    </location>
</feature>
<evidence type="ECO:0000256" key="2">
    <source>
        <dbReference type="PIRSR" id="PIRSR601310-3"/>
    </source>
</evidence>
<dbReference type="PROSITE" id="PS51084">
    <property type="entry name" value="HIT_2"/>
    <property type="match status" value="1"/>
</dbReference>
<dbReference type="Proteomes" id="UP000236178">
    <property type="component" value="Unassembled WGS sequence"/>
</dbReference>
<accession>A0A2I0SFS7</accession>
<evidence type="ECO:0000256" key="1">
    <source>
        <dbReference type="PIRSR" id="PIRSR601310-1"/>
    </source>
</evidence>
<evidence type="ECO:0000259" key="4">
    <source>
        <dbReference type="PROSITE" id="PS51084"/>
    </source>
</evidence>
<keyword evidence="6" id="KW-1185">Reference proteome</keyword>
<dbReference type="PRINTS" id="PR00332">
    <property type="entry name" value="HISTRIAD"/>
</dbReference>
<dbReference type="InterPro" id="IPR036265">
    <property type="entry name" value="HIT-like_sf"/>
</dbReference>
<proteinExistence type="predicted"/>